<evidence type="ECO:0000313" key="3">
    <source>
        <dbReference type="Proteomes" id="UP000036867"/>
    </source>
</evidence>
<dbReference type="InterPro" id="IPR021359">
    <property type="entry name" value="DUF2812"/>
</dbReference>
<dbReference type="STRING" id="263475.AMD00_21755"/>
<dbReference type="RefSeq" id="WP_053419098.1">
    <property type="nucleotide sequence ID" value="NZ_LILB01000009.1"/>
</dbReference>
<dbReference type="OrthoDB" id="8230517at2"/>
<evidence type="ECO:0000313" key="2">
    <source>
        <dbReference type="EMBL" id="KOO47291.1"/>
    </source>
</evidence>
<reference evidence="3" key="1">
    <citation type="submission" date="2015-08" db="EMBL/GenBank/DDBJ databases">
        <title>Fjat-10028 dsm 16317.</title>
        <authorList>
            <person name="Liu B."/>
            <person name="Wang J."/>
            <person name="Zhu Y."/>
            <person name="Liu G."/>
            <person name="Chen Q."/>
            <person name="Chen Z."/>
            <person name="Lan J."/>
            <person name="Che J."/>
            <person name="Ge C."/>
            <person name="Shi H."/>
            <person name="Pan Z."/>
            <person name="Liu X."/>
        </authorList>
    </citation>
    <scope>NUCLEOTIDE SEQUENCE [LARGE SCALE GENOMIC DNA]</scope>
    <source>
        <strain evidence="3">DSM 16317</strain>
    </source>
</reference>
<feature type="transmembrane region" description="Helical" evidence="1">
    <location>
        <begin position="111"/>
        <end position="136"/>
    </location>
</feature>
<sequence>MTIKRWRPLWSYRVEETEQWLAEMASDGLQLSNIQRFSRFFQFEKVASIETTYQIQYGKSAQLAKTLQNNGWQEVVKVKHWQIVKNDHPTVSLFPSRDGVLRRISSHQDKWSGFAIISALILLIIFIPFCFMLFMLDFEDLAPIWWMIPISIVILAVSNIRLSTFLKRQLQALEKTYFNTTIDQVQATGKTFRKWKNTWAYFPKIIERWLMKMAAQGNRLVKVDGNFFIFEEGQNEKVSYVCEMRKRVEPSYFDMHKEAGWKLKHKTTQHFGSFVIWAKQYKEGETIPTLGQDITEERKQTFRTYLKRSASLIFLTVLNLIHLLLRIKDYKFGGDIGDKTVLGILAIVAIVVLLSISISILINISYTYFFKERKLH</sequence>
<accession>A0A0M0L863</accession>
<protein>
    <recommendedName>
        <fullName evidence="4">DUF2812 domain-containing protein</fullName>
    </recommendedName>
</protein>
<gene>
    <name evidence="2" type="ORF">AMD00_21755</name>
</gene>
<dbReference type="Pfam" id="PF11193">
    <property type="entry name" value="DUF2812"/>
    <property type="match status" value="2"/>
</dbReference>
<proteinExistence type="predicted"/>
<keyword evidence="1" id="KW-0472">Membrane</keyword>
<feature type="transmembrane region" description="Helical" evidence="1">
    <location>
        <begin position="142"/>
        <end position="162"/>
    </location>
</feature>
<dbReference type="AlphaFoldDB" id="A0A0M0L863"/>
<comment type="caution">
    <text evidence="2">The sequence shown here is derived from an EMBL/GenBank/DDBJ whole genome shotgun (WGS) entry which is preliminary data.</text>
</comment>
<name>A0A0M0L863_9BACL</name>
<feature type="transmembrane region" description="Helical" evidence="1">
    <location>
        <begin position="344"/>
        <end position="369"/>
    </location>
</feature>
<evidence type="ECO:0008006" key="4">
    <source>
        <dbReference type="Google" id="ProtNLM"/>
    </source>
</evidence>
<evidence type="ECO:0000256" key="1">
    <source>
        <dbReference type="SAM" id="Phobius"/>
    </source>
</evidence>
<keyword evidence="1" id="KW-1133">Transmembrane helix</keyword>
<organism evidence="2 3">
    <name type="scientific">Viridibacillus arvi</name>
    <dbReference type="NCBI Taxonomy" id="263475"/>
    <lineage>
        <taxon>Bacteria</taxon>
        <taxon>Bacillati</taxon>
        <taxon>Bacillota</taxon>
        <taxon>Bacilli</taxon>
        <taxon>Bacillales</taxon>
        <taxon>Caryophanaceae</taxon>
        <taxon>Viridibacillus</taxon>
    </lineage>
</organism>
<dbReference type="Proteomes" id="UP000036867">
    <property type="component" value="Unassembled WGS sequence"/>
</dbReference>
<keyword evidence="1" id="KW-0812">Transmembrane</keyword>
<dbReference type="GeneID" id="301138729"/>
<dbReference type="EMBL" id="LILB01000009">
    <property type="protein sequence ID" value="KOO47291.1"/>
    <property type="molecule type" value="Genomic_DNA"/>
</dbReference>
<feature type="transmembrane region" description="Helical" evidence="1">
    <location>
        <begin position="305"/>
        <end position="324"/>
    </location>
</feature>
<keyword evidence="3" id="KW-1185">Reference proteome</keyword>